<dbReference type="Proteomes" id="UP000719267">
    <property type="component" value="Unassembled WGS sequence"/>
</dbReference>
<evidence type="ECO:0000259" key="2">
    <source>
        <dbReference type="Pfam" id="PF03372"/>
    </source>
</evidence>
<keyword evidence="3" id="KW-0540">Nuclease</keyword>
<feature type="domain" description="Endonuclease/exonuclease/phosphatase" evidence="2">
    <location>
        <begin position="106"/>
        <end position="311"/>
    </location>
</feature>
<keyword evidence="1" id="KW-1133">Transmembrane helix</keyword>
<keyword evidence="1" id="KW-0472">Membrane</keyword>
<accession>A0ABS6VZR9</accession>
<gene>
    <name evidence="3" type="ORF">KW502_04660</name>
</gene>
<reference evidence="3 4" key="1">
    <citation type="submission" date="2021-07" db="EMBL/GenBank/DDBJ databases">
        <title>Mesonia aestuariivivens sp. nov., isolated from a tidal flat.</title>
        <authorList>
            <person name="Kim Y.-O."/>
            <person name="Yoon J.-H."/>
        </authorList>
    </citation>
    <scope>NUCLEOTIDE SEQUENCE [LARGE SCALE GENOMIC DNA]</scope>
    <source>
        <strain evidence="3 4">JHPTF-M18</strain>
    </source>
</reference>
<protein>
    <submittedName>
        <fullName evidence="3">Endonuclease/exonuclease/phosphatase family protein</fullName>
    </submittedName>
</protein>
<dbReference type="InterPro" id="IPR005135">
    <property type="entry name" value="Endo/exonuclease/phosphatase"/>
</dbReference>
<evidence type="ECO:0000313" key="3">
    <source>
        <dbReference type="EMBL" id="MBW2961088.1"/>
    </source>
</evidence>
<comment type="caution">
    <text evidence="3">The sequence shown here is derived from an EMBL/GenBank/DDBJ whole genome shotgun (WGS) entry which is preliminary data.</text>
</comment>
<feature type="transmembrane region" description="Helical" evidence="1">
    <location>
        <begin position="64"/>
        <end position="82"/>
    </location>
</feature>
<evidence type="ECO:0000313" key="4">
    <source>
        <dbReference type="Proteomes" id="UP000719267"/>
    </source>
</evidence>
<evidence type="ECO:0000256" key="1">
    <source>
        <dbReference type="SAM" id="Phobius"/>
    </source>
</evidence>
<keyword evidence="1" id="KW-0812">Transmembrane</keyword>
<keyword evidence="4" id="KW-1185">Reference proteome</keyword>
<feature type="transmembrane region" description="Helical" evidence="1">
    <location>
        <begin position="34"/>
        <end position="52"/>
    </location>
</feature>
<keyword evidence="3" id="KW-0255">Endonuclease</keyword>
<proteinExistence type="predicted"/>
<keyword evidence="3" id="KW-0378">Hydrolase</keyword>
<dbReference type="EMBL" id="JAHWDF010000004">
    <property type="protein sequence ID" value="MBW2961088.1"/>
    <property type="molecule type" value="Genomic_DNA"/>
</dbReference>
<organism evidence="3 4">
    <name type="scientific">Mesonia aestuariivivens</name>
    <dbReference type="NCBI Taxonomy" id="2796128"/>
    <lineage>
        <taxon>Bacteria</taxon>
        <taxon>Pseudomonadati</taxon>
        <taxon>Bacteroidota</taxon>
        <taxon>Flavobacteriia</taxon>
        <taxon>Flavobacteriales</taxon>
        <taxon>Flavobacteriaceae</taxon>
        <taxon>Mesonia</taxon>
    </lineage>
</organism>
<name>A0ABS6VZR9_9FLAO</name>
<sequence>MLKIIFRSLAVIAILLTIFPFFNADAWYIRVFDYPHVQLTFLTLFILLFYFFKFEYKNWKDYIFSFALLICLTIQAVKIYPYTPFAAYEVQSASEDKISLKIFVANVLQKNKSHQKLIQQIKETQPDLFLLTETNQEWLTTIEKKIDNQYPYTVKVPLANTYGMLLYSKYKLEKTEVNYLIEDSIPSITTKVIFNKNTLQLYAIHPKPPTPQHAKTSKKRDTEMMLVAHRVLANKNTPTLVMGDFNDVAWSTTTTIFQEVSKLLDVRKGRGFYNTYNANSYIMRWPLDHVFVSEEFRVKDLQLLKKNGSDHLPIFLELTYEPKYKKFQEKEDPTTNELKKAKEQMK</sequence>
<dbReference type="GO" id="GO:0004519">
    <property type="term" value="F:endonuclease activity"/>
    <property type="evidence" value="ECO:0007669"/>
    <property type="project" value="UniProtKB-KW"/>
</dbReference>
<dbReference type="Pfam" id="PF03372">
    <property type="entry name" value="Exo_endo_phos"/>
    <property type="match status" value="1"/>
</dbReference>